<dbReference type="NCBIfam" id="TIGR00589">
    <property type="entry name" value="ogt"/>
    <property type="match status" value="1"/>
</dbReference>
<dbReference type="SUPFAM" id="SSF46767">
    <property type="entry name" value="Methylated DNA-protein cysteine methyltransferase, C-terminal domain"/>
    <property type="match status" value="1"/>
</dbReference>
<reference evidence="8 9" key="1">
    <citation type="submission" date="2018-01" db="EMBL/GenBank/DDBJ databases">
        <title>Metagenomic assembled genomes from two thermal pools in the Uzon Caldera, Kamchatka, Russia.</title>
        <authorList>
            <person name="Wilkins L."/>
            <person name="Ettinger C."/>
        </authorList>
    </citation>
    <scope>NUCLEOTIDE SEQUENCE [LARGE SCALE GENOMIC DNA]</scope>
    <source>
        <strain evidence="8">ZAV-07</strain>
    </source>
</reference>
<dbReference type="GO" id="GO:0006281">
    <property type="term" value="P:DNA repair"/>
    <property type="evidence" value="ECO:0007669"/>
    <property type="project" value="UniProtKB-KW"/>
</dbReference>
<protein>
    <submittedName>
        <fullName evidence="8">Cysteine methyltransferase</fullName>
    </submittedName>
</protein>
<dbReference type="EMBL" id="PNIL01000005">
    <property type="protein sequence ID" value="PMP68829.1"/>
    <property type="molecule type" value="Genomic_DNA"/>
</dbReference>
<keyword evidence="3 8" id="KW-0808">Transferase</keyword>
<dbReference type="InterPro" id="IPR014048">
    <property type="entry name" value="MethylDNA_cys_MeTrfase_DNA-bd"/>
</dbReference>
<dbReference type="AlphaFoldDB" id="A0A2J6WG00"/>
<dbReference type="CDD" id="cd06445">
    <property type="entry name" value="ATase"/>
    <property type="match status" value="1"/>
</dbReference>
<gene>
    <name evidence="8" type="ORF">C0189_00275</name>
</gene>
<comment type="catalytic activity">
    <reaction evidence="6">
        <text>a 6-O-methyl-2'-deoxyguanosine in DNA + L-cysteinyl-[protein] = S-methyl-L-cysteinyl-[protein] + a 2'-deoxyguanosine in DNA</text>
        <dbReference type="Rhea" id="RHEA:24000"/>
        <dbReference type="Rhea" id="RHEA-COMP:10131"/>
        <dbReference type="Rhea" id="RHEA-COMP:10132"/>
        <dbReference type="Rhea" id="RHEA-COMP:11367"/>
        <dbReference type="Rhea" id="RHEA-COMP:11368"/>
        <dbReference type="ChEBI" id="CHEBI:29950"/>
        <dbReference type="ChEBI" id="CHEBI:82612"/>
        <dbReference type="ChEBI" id="CHEBI:85445"/>
        <dbReference type="ChEBI" id="CHEBI:85448"/>
        <dbReference type="EC" id="2.1.1.63"/>
    </reaction>
</comment>
<dbReference type="InterPro" id="IPR036217">
    <property type="entry name" value="MethylDNA_cys_MeTrfase_DNAb"/>
</dbReference>
<proteinExistence type="predicted"/>
<evidence type="ECO:0000313" key="8">
    <source>
        <dbReference type="EMBL" id="PMP68829.1"/>
    </source>
</evidence>
<dbReference type="PANTHER" id="PTHR10815:SF13">
    <property type="entry name" value="METHYLATED-DNA--PROTEIN-CYSTEINE METHYLTRANSFERASE"/>
    <property type="match status" value="1"/>
</dbReference>
<dbReference type="Proteomes" id="UP000237040">
    <property type="component" value="Unassembled WGS sequence"/>
</dbReference>
<dbReference type="InterPro" id="IPR001497">
    <property type="entry name" value="MethylDNA_cys_MeTrfase_AS"/>
</dbReference>
<evidence type="ECO:0000313" key="9">
    <source>
        <dbReference type="Proteomes" id="UP000237040"/>
    </source>
</evidence>
<keyword evidence="2 8" id="KW-0489">Methyltransferase</keyword>
<evidence type="ECO:0000256" key="6">
    <source>
        <dbReference type="ARBA" id="ARBA00049348"/>
    </source>
</evidence>
<comment type="caution">
    <text evidence="8">The sequence shown here is derived from an EMBL/GenBank/DDBJ whole genome shotgun (WGS) entry which is preliminary data.</text>
</comment>
<evidence type="ECO:0000259" key="7">
    <source>
        <dbReference type="Pfam" id="PF01035"/>
    </source>
</evidence>
<evidence type="ECO:0000256" key="4">
    <source>
        <dbReference type="ARBA" id="ARBA00022763"/>
    </source>
</evidence>
<sequence>MNYKICYEEIPLKIYTKENKIYKIEFLKKCEENNSKFLNEFIRLLKEGKGLLSIDFESINPSIRPVLEEVYKIPYGAVATYGYISKKVFNTNNYARFVGSALSKNPIPVLIPCHRVVDRNLRLHGFSGGLTLKEKLLKIEGIEIKNGRVDKRFLVNL</sequence>
<evidence type="ECO:0000256" key="3">
    <source>
        <dbReference type="ARBA" id="ARBA00022679"/>
    </source>
</evidence>
<keyword evidence="5" id="KW-0234">DNA repair</keyword>
<comment type="catalytic activity">
    <reaction evidence="1">
        <text>a 4-O-methyl-thymidine in DNA + L-cysteinyl-[protein] = a thymidine in DNA + S-methyl-L-cysteinyl-[protein]</text>
        <dbReference type="Rhea" id="RHEA:53428"/>
        <dbReference type="Rhea" id="RHEA-COMP:10131"/>
        <dbReference type="Rhea" id="RHEA-COMP:10132"/>
        <dbReference type="Rhea" id="RHEA-COMP:13555"/>
        <dbReference type="Rhea" id="RHEA-COMP:13556"/>
        <dbReference type="ChEBI" id="CHEBI:29950"/>
        <dbReference type="ChEBI" id="CHEBI:82612"/>
        <dbReference type="ChEBI" id="CHEBI:137386"/>
        <dbReference type="ChEBI" id="CHEBI:137387"/>
        <dbReference type="EC" id="2.1.1.63"/>
    </reaction>
</comment>
<evidence type="ECO:0000256" key="5">
    <source>
        <dbReference type="ARBA" id="ARBA00023204"/>
    </source>
</evidence>
<name>A0A2J6WG00_9BACT</name>
<organism evidence="8 9">
    <name type="scientific">Caldisericum exile</name>
    <dbReference type="NCBI Taxonomy" id="693075"/>
    <lineage>
        <taxon>Bacteria</taxon>
        <taxon>Pseudomonadati</taxon>
        <taxon>Caldisericota/Cryosericota group</taxon>
        <taxon>Caldisericota</taxon>
        <taxon>Caldisericia</taxon>
        <taxon>Caldisericales</taxon>
        <taxon>Caldisericaceae</taxon>
        <taxon>Caldisericum</taxon>
    </lineage>
</organism>
<dbReference type="InterPro" id="IPR036388">
    <property type="entry name" value="WH-like_DNA-bd_sf"/>
</dbReference>
<keyword evidence="4" id="KW-0227">DNA damage</keyword>
<dbReference type="PROSITE" id="PS00374">
    <property type="entry name" value="MGMT"/>
    <property type="match status" value="1"/>
</dbReference>
<dbReference type="Gene3D" id="1.10.10.10">
    <property type="entry name" value="Winged helix-like DNA-binding domain superfamily/Winged helix DNA-binding domain"/>
    <property type="match status" value="1"/>
</dbReference>
<accession>A0A2J6WG00</accession>
<dbReference type="GO" id="GO:0032259">
    <property type="term" value="P:methylation"/>
    <property type="evidence" value="ECO:0007669"/>
    <property type="project" value="UniProtKB-KW"/>
</dbReference>
<evidence type="ECO:0000256" key="1">
    <source>
        <dbReference type="ARBA" id="ARBA00001286"/>
    </source>
</evidence>
<dbReference type="PANTHER" id="PTHR10815">
    <property type="entry name" value="METHYLATED-DNA--PROTEIN-CYSTEINE METHYLTRANSFERASE"/>
    <property type="match status" value="1"/>
</dbReference>
<feature type="domain" description="Methylated-DNA-[protein]-cysteine S-methyltransferase DNA binding" evidence="7">
    <location>
        <begin position="65"/>
        <end position="142"/>
    </location>
</feature>
<dbReference type="Pfam" id="PF01035">
    <property type="entry name" value="DNA_binding_1"/>
    <property type="match status" value="1"/>
</dbReference>
<dbReference type="RefSeq" id="WP_424586546.1">
    <property type="nucleotide sequence ID" value="NZ_JBNARP010000006.1"/>
</dbReference>
<evidence type="ECO:0000256" key="2">
    <source>
        <dbReference type="ARBA" id="ARBA00022603"/>
    </source>
</evidence>
<dbReference type="GO" id="GO:0003908">
    <property type="term" value="F:methylated-DNA-[protein]-cysteine S-methyltransferase activity"/>
    <property type="evidence" value="ECO:0007669"/>
    <property type="project" value="UniProtKB-EC"/>
</dbReference>